<dbReference type="Proteomes" id="UP000235836">
    <property type="component" value="Unassembled WGS sequence"/>
</dbReference>
<gene>
    <name evidence="1" type="ORF">CJ203_02205</name>
</gene>
<dbReference type="EMBL" id="PNHG01000002">
    <property type="protein sequence ID" value="PMC65245.1"/>
    <property type="molecule type" value="Genomic_DNA"/>
</dbReference>
<dbReference type="AlphaFoldDB" id="A0A2N6T7F9"/>
<sequence length="121" mass="13329">MLNKLTFTDDALIVEPVGMNKVWSFKGSIKVPWSHVRSATHDPGIKDEPKGFRGPGLAQGKKFAGTFRTGGEKHFWNISGYENAVVIELTNEDFSRLILSIDDPAPNVARINELAMANKSS</sequence>
<protein>
    <recommendedName>
        <fullName evidence="3">Bacterial Pleckstrin homology domain-containing protein</fullName>
    </recommendedName>
</protein>
<accession>A0A2N6T7F9</accession>
<name>A0A2N6T7F9_9CORY</name>
<reference evidence="1 2" key="1">
    <citation type="submission" date="2017-09" db="EMBL/GenBank/DDBJ databases">
        <title>Bacterial strain isolated from the female urinary microbiota.</title>
        <authorList>
            <person name="Thomas-White K."/>
            <person name="Kumar N."/>
            <person name="Forster S."/>
            <person name="Putonti C."/>
            <person name="Lawley T."/>
            <person name="Wolfe A.J."/>
        </authorList>
    </citation>
    <scope>NUCLEOTIDE SEQUENCE [LARGE SCALE GENOMIC DNA]</scope>
    <source>
        <strain evidence="1 2">UMB0792</strain>
    </source>
</reference>
<evidence type="ECO:0008006" key="3">
    <source>
        <dbReference type="Google" id="ProtNLM"/>
    </source>
</evidence>
<dbReference type="RefSeq" id="WP_102723368.1">
    <property type="nucleotide sequence ID" value="NZ_PNHG01000002.1"/>
</dbReference>
<evidence type="ECO:0000313" key="2">
    <source>
        <dbReference type="Proteomes" id="UP000235836"/>
    </source>
</evidence>
<comment type="caution">
    <text evidence="1">The sequence shown here is derived from an EMBL/GenBank/DDBJ whole genome shotgun (WGS) entry which is preliminary data.</text>
</comment>
<keyword evidence="2" id="KW-1185">Reference proteome</keyword>
<proteinExistence type="predicted"/>
<organism evidence="1 2">
    <name type="scientific">Corynebacterium tuscaniense</name>
    <dbReference type="NCBI Taxonomy" id="302449"/>
    <lineage>
        <taxon>Bacteria</taxon>
        <taxon>Bacillati</taxon>
        <taxon>Actinomycetota</taxon>
        <taxon>Actinomycetes</taxon>
        <taxon>Mycobacteriales</taxon>
        <taxon>Corynebacteriaceae</taxon>
        <taxon>Corynebacterium</taxon>
    </lineage>
</organism>
<evidence type="ECO:0000313" key="1">
    <source>
        <dbReference type="EMBL" id="PMC65245.1"/>
    </source>
</evidence>